<evidence type="ECO:0000313" key="1">
    <source>
        <dbReference type="EMBL" id="SUZ73975.1"/>
    </source>
</evidence>
<protein>
    <submittedName>
        <fullName evidence="1">Uncharacterized protein</fullName>
    </submittedName>
</protein>
<proteinExistence type="predicted"/>
<gene>
    <name evidence="1" type="ORF">METZ01_LOCUS26829</name>
</gene>
<feature type="non-terminal residue" evidence="1">
    <location>
        <position position="1"/>
    </location>
</feature>
<organism evidence="1">
    <name type="scientific">marine metagenome</name>
    <dbReference type="NCBI Taxonomy" id="408172"/>
    <lineage>
        <taxon>unclassified sequences</taxon>
        <taxon>metagenomes</taxon>
        <taxon>ecological metagenomes</taxon>
    </lineage>
</organism>
<dbReference type="AlphaFoldDB" id="A0A381Q3P9"/>
<reference evidence="1" key="1">
    <citation type="submission" date="2018-05" db="EMBL/GenBank/DDBJ databases">
        <authorList>
            <person name="Lanie J.A."/>
            <person name="Ng W.-L."/>
            <person name="Kazmierczak K.M."/>
            <person name="Andrzejewski T.M."/>
            <person name="Davidsen T.M."/>
            <person name="Wayne K.J."/>
            <person name="Tettelin H."/>
            <person name="Glass J.I."/>
            <person name="Rusch D."/>
            <person name="Podicherti R."/>
            <person name="Tsui H.-C.T."/>
            <person name="Winkler M.E."/>
        </authorList>
    </citation>
    <scope>NUCLEOTIDE SEQUENCE</scope>
</reference>
<sequence length="480" mass="51586">VFYFRNYHWKLITFFISSILLFFGCASENTDSSSSSSPTYSIGGTVTGLSGVLVIQNNSADYTVIEQTGADDISFTFQDRVSSGSTYSVSVKLQPNTQTCTVSDASGTTSQNISNITIACTNSSYNVSGTVSGLTGSVVLQNNGADNLTVSNGSFSFTNKINKGSAYNVTVKTQPSPFICSAANNRGLASDNMSSVSIVCAVRSYFLSGTASGLGSTTLGLQFDNETKTISDNGSFSFSTPVAEGGGYMIYIPSQPDNRTCSVTNGTRSNVTQDYTDLKAVCWEYIDNVTSGGINDNVSQNGSSPQLVEFDSTLYNAWVEPSSSDNKSRIRVAKYDDNSSSWSFVDSSGINFKSFISAANSEDATQPFIFVEDKTIPSLYMTWIEELAGTSFVTVARYINSSWNRVQFINKNNQALSSPHGVYHSFDSSPYVTWSELDNASVSQIRVSKATGAFWDGNGITGINDNTSRHATQPRLASLS</sequence>
<name>A0A381Q3P9_9ZZZZ</name>
<dbReference type="EMBL" id="UINC01001196">
    <property type="protein sequence ID" value="SUZ73975.1"/>
    <property type="molecule type" value="Genomic_DNA"/>
</dbReference>
<accession>A0A381Q3P9</accession>
<feature type="non-terminal residue" evidence="1">
    <location>
        <position position="480"/>
    </location>
</feature>